<gene>
    <name evidence="2" type="ORF">Hypma_001467</name>
</gene>
<dbReference type="InParanoid" id="A0A369K623"/>
<sequence>MDVLASLDPQTMNNTNAVVLKPLTREDLHPSPPLRNRHKSRGPPSNLRALGYLTPWPLMEQYAVDNKIAEGDSPFQRATAAWNQIRDRLPPESCTYILARDFNMAPCFVIGSNKNPQQLKRAEDLDLINRTRSALGIDLGPPGWYAPGRA</sequence>
<evidence type="ECO:0000313" key="3">
    <source>
        <dbReference type="Proteomes" id="UP000076154"/>
    </source>
</evidence>
<dbReference type="OrthoDB" id="3064502at2759"/>
<dbReference type="AlphaFoldDB" id="A0A369K623"/>
<proteinExistence type="predicted"/>
<reference evidence="2" key="1">
    <citation type="submission" date="2018-04" db="EMBL/GenBank/DDBJ databases">
        <title>Whole genome sequencing of Hypsizygus marmoreus.</title>
        <authorList>
            <person name="Choi I.-G."/>
            <person name="Min B."/>
            <person name="Kim J.-G."/>
            <person name="Kim S."/>
            <person name="Oh Y.-L."/>
            <person name="Kong W.-S."/>
            <person name="Park H."/>
            <person name="Jeong J."/>
            <person name="Song E.-S."/>
        </authorList>
    </citation>
    <scope>NUCLEOTIDE SEQUENCE [LARGE SCALE GENOMIC DNA]</scope>
    <source>
        <strain evidence="2">51987-8</strain>
    </source>
</reference>
<dbReference type="Proteomes" id="UP000076154">
    <property type="component" value="Unassembled WGS sequence"/>
</dbReference>
<keyword evidence="3" id="KW-1185">Reference proteome</keyword>
<name>A0A369K623_HYPMA</name>
<evidence type="ECO:0000313" key="2">
    <source>
        <dbReference type="EMBL" id="RDB28125.1"/>
    </source>
</evidence>
<dbReference type="EMBL" id="LUEZ02000012">
    <property type="protein sequence ID" value="RDB28125.1"/>
    <property type="molecule type" value="Genomic_DNA"/>
</dbReference>
<accession>A0A369K623</accession>
<organism evidence="2 3">
    <name type="scientific">Hypsizygus marmoreus</name>
    <name type="common">White beech mushroom</name>
    <name type="synonym">Agaricus marmoreus</name>
    <dbReference type="NCBI Taxonomy" id="39966"/>
    <lineage>
        <taxon>Eukaryota</taxon>
        <taxon>Fungi</taxon>
        <taxon>Dikarya</taxon>
        <taxon>Basidiomycota</taxon>
        <taxon>Agaricomycotina</taxon>
        <taxon>Agaricomycetes</taxon>
        <taxon>Agaricomycetidae</taxon>
        <taxon>Agaricales</taxon>
        <taxon>Tricholomatineae</taxon>
        <taxon>Lyophyllaceae</taxon>
        <taxon>Hypsizygus</taxon>
    </lineage>
</organism>
<comment type="caution">
    <text evidence="2">The sequence shown here is derived from an EMBL/GenBank/DDBJ whole genome shotgun (WGS) entry which is preliminary data.</text>
</comment>
<feature type="region of interest" description="Disordered" evidence="1">
    <location>
        <begin position="23"/>
        <end position="46"/>
    </location>
</feature>
<evidence type="ECO:0000256" key="1">
    <source>
        <dbReference type="SAM" id="MobiDB-lite"/>
    </source>
</evidence>
<protein>
    <submittedName>
        <fullName evidence="2">Uncharacterized protein</fullName>
    </submittedName>
</protein>